<dbReference type="FunFam" id="2.30.30.280:FF:000001">
    <property type="entry name" value="tRNA-specific 2-thiouridylase MnmA"/>
    <property type="match status" value="1"/>
</dbReference>
<evidence type="ECO:0000256" key="10">
    <source>
        <dbReference type="ARBA" id="ARBA00056575"/>
    </source>
</evidence>
<dbReference type="SUPFAM" id="SSF52402">
    <property type="entry name" value="Adenine nucleotide alpha hydrolases-like"/>
    <property type="match status" value="1"/>
</dbReference>
<evidence type="ECO:0000256" key="1">
    <source>
        <dbReference type="ARBA" id="ARBA00022490"/>
    </source>
</evidence>
<evidence type="ECO:0000256" key="2">
    <source>
        <dbReference type="ARBA" id="ARBA00022555"/>
    </source>
</evidence>
<evidence type="ECO:0000256" key="11">
    <source>
        <dbReference type="HAMAP-Rule" id="MF_00144"/>
    </source>
</evidence>
<dbReference type="InterPro" id="IPR046885">
    <property type="entry name" value="MnmA-like_C"/>
</dbReference>
<protein>
    <recommendedName>
        <fullName evidence="11">tRNA-specific 2-thiouridylase MnmA</fullName>
        <ecNumber evidence="11">2.8.1.13</ecNumber>
    </recommendedName>
</protein>
<evidence type="ECO:0000256" key="4">
    <source>
        <dbReference type="ARBA" id="ARBA00022694"/>
    </source>
</evidence>
<evidence type="ECO:0000256" key="6">
    <source>
        <dbReference type="ARBA" id="ARBA00022840"/>
    </source>
</evidence>
<dbReference type="CDD" id="cd01998">
    <property type="entry name" value="MnmA_TRMU-like"/>
    <property type="match status" value="1"/>
</dbReference>
<feature type="binding site" evidence="11">
    <location>
        <begin position="9"/>
        <end position="16"/>
    </location>
    <ligand>
        <name>ATP</name>
        <dbReference type="ChEBI" id="CHEBI:30616"/>
    </ligand>
</feature>
<keyword evidence="6 11" id="KW-0067">ATP-binding</keyword>
<keyword evidence="8" id="KW-1015">Disulfide bond</keyword>
<dbReference type="FunFam" id="3.40.50.620:FF:000115">
    <property type="entry name" value="tRNA-specific 2-thiouridylase MnmA"/>
    <property type="match status" value="1"/>
</dbReference>
<comment type="caution">
    <text evidence="11">Lacks conserved residue(s) required for the propagation of feature annotation.</text>
</comment>
<comment type="function">
    <text evidence="10 11">Catalyzes the 2-thiolation of uridine at the wobble position (U34) of tRNA, leading to the formation of s(2)U34.</text>
</comment>
<feature type="domain" description="tRNA-specific 2-thiouridylase MnmA-like central" evidence="13">
    <location>
        <begin position="207"/>
        <end position="271"/>
    </location>
</feature>
<evidence type="ECO:0000256" key="3">
    <source>
        <dbReference type="ARBA" id="ARBA00022679"/>
    </source>
</evidence>
<keyword evidence="7 11" id="KW-0694">RNA-binding</keyword>
<name>A0A1M6LTV3_9FIRM</name>
<feature type="site" description="Interaction with tRNA" evidence="11">
    <location>
        <position position="125"/>
    </location>
</feature>
<dbReference type="RefSeq" id="WP_072848660.1">
    <property type="nucleotide sequence ID" value="NZ_FRAH01000005.1"/>
</dbReference>
<dbReference type="HAMAP" id="MF_00144">
    <property type="entry name" value="tRNA_thiouridyl_MnmA"/>
    <property type="match status" value="1"/>
</dbReference>
<dbReference type="Gene3D" id="2.30.30.280">
    <property type="entry name" value="Adenine nucleotide alpha hydrolases-like domains"/>
    <property type="match status" value="1"/>
</dbReference>
<keyword evidence="2 11" id="KW-0820">tRNA-binding</keyword>
<dbReference type="NCBIfam" id="TIGR00420">
    <property type="entry name" value="trmU"/>
    <property type="match status" value="1"/>
</dbReference>
<feature type="active site" description="Nucleophile" evidence="11">
    <location>
        <position position="100"/>
    </location>
</feature>
<comment type="similarity">
    <text evidence="11">Belongs to the MnmA/TRMU family.</text>
</comment>
<feature type="binding site" evidence="11">
    <location>
        <position position="35"/>
    </location>
    <ligand>
        <name>ATP</name>
        <dbReference type="ChEBI" id="CHEBI:30616"/>
    </ligand>
</feature>
<dbReference type="PANTHER" id="PTHR11933:SF5">
    <property type="entry name" value="MITOCHONDRIAL TRNA-SPECIFIC 2-THIOURIDYLASE 1"/>
    <property type="match status" value="1"/>
</dbReference>
<feature type="site" description="Interaction with tRNA" evidence="11">
    <location>
        <position position="337"/>
    </location>
</feature>
<dbReference type="Pfam" id="PF03054">
    <property type="entry name" value="tRNA_Me_trans"/>
    <property type="match status" value="1"/>
</dbReference>
<evidence type="ECO:0000256" key="9">
    <source>
        <dbReference type="ARBA" id="ARBA00051542"/>
    </source>
</evidence>
<dbReference type="InterPro" id="IPR023382">
    <property type="entry name" value="MnmA-like_central_sf"/>
</dbReference>
<dbReference type="EMBL" id="FRAH01000005">
    <property type="protein sequence ID" value="SHJ74687.1"/>
    <property type="molecule type" value="Genomic_DNA"/>
</dbReference>
<dbReference type="GO" id="GO:0005524">
    <property type="term" value="F:ATP binding"/>
    <property type="evidence" value="ECO:0007669"/>
    <property type="project" value="UniProtKB-KW"/>
</dbReference>
<dbReference type="GO" id="GO:0002143">
    <property type="term" value="P:tRNA wobble position uridine thiolation"/>
    <property type="evidence" value="ECO:0007669"/>
    <property type="project" value="TreeGrafter"/>
</dbReference>
<keyword evidence="1 11" id="KW-0963">Cytoplasm</keyword>
<dbReference type="OrthoDB" id="9800696at2"/>
<keyword evidence="5 11" id="KW-0547">Nucleotide-binding</keyword>
<evidence type="ECO:0000259" key="12">
    <source>
        <dbReference type="Pfam" id="PF20258"/>
    </source>
</evidence>
<dbReference type="InterPro" id="IPR046884">
    <property type="entry name" value="MnmA-like_central"/>
</dbReference>
<dbReference type="Gene3D" id="2.40.30.10">
    <property type="entry name" value="Translation factors"/>
    <property type="match status" value="1"/>
</dbReference>
<feature type="region of interest" description="Interaction with tRNA" evidence="11">
    <location>
        <begin position="148"/>
        <end position="150"/>
    </location>
</feature>
<dbReference type="Pfam" id="PF20258">
    <property type="entry name" value="tRNA_Me_trans_C"/>
    <property type="match status" value="1"/>
</dbReference>
<evidence type="ECO:0000256" key="8">
    <source>
        <dbReference type="ARBA" id="ARBA00023157"/>
    </source>
</evidence>
<keyword evidence="15" id="KW-1185">Reference proteome</keyword>
<feature type="active site" description="Cysteine persulfide intermediate" evidence="11">
    <location>
        <position position="198"/>
    </location>
</feature>
<evidence type="ECO:0000313" key="15">
    <source>
        <dbReference type="Proteomes" id="UP000183975"/>
    </source>
</evidence>
<dbReference type="NCBIfam" id="NF001138">
    <property type="entry name" value="PRK00143.1"/>
    <property type="match status" value="1"/>
</dbReference>
<dbReference type="PANTHER" id="PTHR11933">
    <property type="entry name" value="TRNA 5-METHYLAMINOMETHYL-2-THIOURIDYLATE -METHYLTRANSFERASE"/>
    <property type="match status" value="1"/>
</dbReference>
<feature type="region of interest" description="Interaction with tRNA" evidence="11">
    <location>
        <begin position="304"/>
        <end position="305"/>
    </location>
</feature>
<dbReference type="GO" id="GO:0005737">
    <property type="term" value="C:cytoplasm"/>
    <property type="evidence" value="ECO:0007669"/>
    <property type="project" value="UniProtKB-SubCell"/>
</dbReference>
<gene>
    <name evidence="11" type="primary">mnmA</name>
    <name evidence="14" type="ORF">SAMN02745138_00429</name>
</gene>
<organism evidence="14 15">
    <name type="scientific">Anaerotignum lactatifermentans DSM 14214</name>
    <dbReference type="NCBI Taxonomy" id="1121323"/>
    <lineage>
        <taxon>Bacteria</taxon>
        <taxon>Bacillati</taxon>
        <taxon>Bacillota</taxon>
        <taxon>Clostridia</taxon>
        <taxon>Lachnospirales</taxon>
        <taxon>Anaerotignaceae</taxon>
        <taxon>Anaerotignum</taxon>
    </lineage>
</organism>
<dbReference type="EC" id="2.8.1.13" evidence="11"/>
<keyword evidence="4 11" id="KW-0819">tRNA processing</keyword>
<comment type="subcellular location">
    <subcellularLocation>
        <location evidence="11">Cytoplasm</location>
    </subcellularLocation>
</comment>
<dbReference type="InterPro" id="IPR004506">
    <property type="entry name" value="MnmA-like"/>
</dbReference>
<evidence type="ECO:0000259" key="13">
    <source>
        <dbReference type="Pfam" id="PF20259"/>
    </source>
</evidence>
<dbReference type="Pfam" id="PF20259">
    <property type="entry name" value="tRNA_Me_trans_M"/>
    <property type="match status" value="1"/>
</dbReference>
<dbReference type="InterPro" id="IPR014729">
    <property type="entry name" value="Rossmann-like_a/b/a_fold"/>
</dbReference>
<evidence type="ECO:0000256" key="5">
    <source>
        <dbReference type="ARBA" id="ARBA00022741"/>
    </source>
</evidence>
<keyword evidence="3 11" id="KW-0808">Transferase</keyword>
<feature type="binding site" evidence="11">
    <location>
        <position position="124"/>
    </location>
    <ligand>
        <name>ATP</name>
        <dbReference type="ChEBI" id="CHEBI:30616"/>
    </ligand>
</feature>
<reference evidence="14 15" key="1">
    <citation type="submission" date="2016-11" db="EMBL/GenBank/DDBJ databases">
        <authorList>
            <person name="Jaros S."/>
            <person name="Januszkiewicz K."/>
            <person name="Wedrychowicz H."/>
        </authorList>
    </citation>
    <scope>NUCLEOTIDE SEQUENCE [LARGE SCALE GENOMIC DNA]</scope>
    <source>
        <strain evidence="14 15">DSM 14214</strain>
    </source>
</reference>
<evidence type="ECO:0000256" key="7">
    <source>
        <dbReference type="ARBA" id="ARBA00022884"/>
    </source>
</evidence>
<dbReference type="GO" id="GO:0103016">
    <property type="term" value="F:tRNA-uridine 2-sulfurtransferase activity"/>
    <property type="evidence" value="ECO:0007669"/>
    <property type="project" value="UniProtKB-EC"/>
</dbReference>
<comment type="catalytic activity">
    <reaction evidence="9 11">
        <text>S-sulfanyl-L-cysteinyl-[protein] + uridine(34) in tRNA + AH2 + ATP = 2-thiouridine(34) in tRNA + L-cysteinyl-[protein] + A + AMP + diphosphate + H(+)</text>
        <dbReference type="Rhea" id="RHEA:47032"/>
        <dbReference type="Rhea" id="RHEA-COMP:10131"/>
        <dbReference type="Rhea" id="RHEA-COMP:11726"/>
        <dbReference type="Rhea" id="RHEA-COMP:11727"/>
        <dbReference type="Rhea" id="RHEA-COMP:11728"/>
        <dbReference type="ChEBI" id="CHEBI:13193"/>
        <dbReference type="ChEBI" id="CHEBI:15378"/>
        <dbReference type="ChEBI" id="CHEBI:17499"/>
        <dbReference type="ChEBI" id="CHEBI:29950"/>
        <dbReference type="ChEBI" id="CHEBI:30616"/>
        <dbReference type="ChEBI" id="CHEBI:33019"/>
        <dbReference type="ChEBI" id="CHEBI:61963"/>
        <dbReference type="ChEBI" id="CHEBI:65315"/>
        <dbReference type="ChEBI" id="CHEBI:87170"/>
        <dbReference type="ChEBI" id="CHEBI:456215"/>
        <dbReference type="EC" id="2.8.1.13"/>
    </reaction>
</comment>
<dbReference type="GO" id="GO:0000049">
    <property type="term" value="F:tRNA binding"/>
    <property type="evidence" value="ECO:0007669"/>
    <property type="project" value="UniProtKB-KW"/>
</dbReference>
<feature type="domain" description="tRNA-specific 2-thiouridylase MnmA-like C-terminal" evidence="12">
    <location>
        <begin position="278"/>
        <end position="353"/>
    </location>
</feature>
<accession>A0A1M6LTV3</accession>
<dbReference type="Proteomes" id="UP000183975">
    <property type="component" value="Unassembled WGS sequence"/>
</dbReference>
<dbReference type="Gene3D" id="3.40.50.620">
    <property type="entry name" value="HUPs"/>
    <property type="match status" value="1"/>
</dbReference>
<proteinExistence type="inferred from homology"/>
<sequence>MSKGKVIIGMSGGVDSSTAAYLLKEEGYEVIGVTMGMWQEPGETEGCGNLSAVKDASRVAEKLGIEFHVLDFRKEFRENVVDYFINSYERGMTPNPCIACNRHVKWAALLDYANKIGADYIATGHYARIEKHPVTGRYSIKASVTAAKDQTYALYRLTQEQLERTLMPVGFYEKDEIRKIAANIDDFIAKKSDSQDICFIPDGDYGAFLERERGKNHCPGNFVDMEGNVLGQHKGLIYYTVGQRKGLGIAFGKPMYVYGLDVDKNEVILCDNETLFSRTVYANQINCMSVPEFTDGMRFRGKIRYSHKMADCTVRMVGEDLLECTFDEPQRAITPGQALVLYDGEYVAGGGTILGAKLPIHQRKNEAE</sequence>
<evidence type="ECO:0000313" key="14">
    <source>
        <dbReference type="EMBL" id="SHJ74687.1"/>
    </source>
</evidence>
<dbReference type="AlphaFoldDB" id="A0A1M6LTV3"/>